<evidence type="ECO:0008006" key="4">
    <source>
        <dbReference type="Google" id="ProtNLM"/>
    </source>
</evidence>
<name>A0A084W8C0_ANOSI</name>
<dbReference type="OMA" id="NSLPGWE"/>
<dbReference type="OrthoDB" id="8197715at2759"/>
<dbReference type="Proteomes" id="UP000030765">
    <property type="component" value="Unassembled WGS sequence"/>
</dbReference>
<evidence type="ECO:0000313" key="2">
    <source>
        <dbReference type="EnsemblMetazoa" id="ASIC014516-PA"/>
    </source>
</evidence>
<organism evidence="1">
    <name type="scientific">Anopheles sinensis</name>
    <name type="common">Mosquito</name>
    <dbReference type="NCBI Taxonomy" id="74873"/>
    <lineage>
        <taxon>Eukaryota</taxon>
        <taxon>Metazoa</taxon>
        <taxon>Ecdysozoa</taxon>
        <taxon>Arthropoda</taxon>
        <taxon>Hexapoda</taxon>
        <taxon>Insecta</taxon>
        <taxon>Pterygota</taxon>
        <taxon>Neoptera</taxon>
        <taxon>Endopterygota</taxon>
        <taxon>Diptera</taxon>
        <taxon>Nematocera</taxon>
        <taxon>Culicoidea</taxon>
        <taxon>Culicidae</taxon>
        <taxon>Anophelinae</taxon>
        <taxon>Anopheles</taxon>
    </lineage>
</organism>
<dbReference type="VEuPathDB" id="VectorBase:ASIC014516"/>
<dbReference type="EnsemblMetazoa" id="ASIC014516-RA">
    <property type="protein sequence ID" value="ASIC014516-PA"/>
    <property type="gene ID" value="ASIC014516"/>
</dbReference>
<dbReference type="EMBL" id="ATLV01021410">
    <property type="status" value="NOT_ANNOTATED_CDS"/>
    <property type="molecule type" value="Genomic_DNA"/>
</dbReference>
<dbReference type="STRING" id="74873.A0A084W8C0"/>
<evidence type="ECO:0000313" key="3">
    <source>
        <dbReference type="Proteomes" id="UP000030765"/>
    </source>
</evidence>
<gene>
    <name evidence="1" type="ORF">ZHAS_00014516</name>
</gene>
<reference evidence="1 3" key="1">
    <citation type="journal article" date="2014" name="BMC Genomics">
        <title>Genome sequence of Anopheles sinensis provides insight into genetics basis of mosquito competence for malaria parasites.</title>
        <authorList>
            <person name="Zhou D."/>
            <person name="Zhang D."/>
            <person name="Ding G."/>
            <person name="Shi L."/>
            <person name="Hou Q."/>
            <person name="Ye Y."/>
            <person name="Xu Y."/>
            <person name="Zhou H."/>
            <person name="Xiong C."/>
            <person name="Li S."/>
            <person name="Yu J."/>
            <person name="Hong S."/>
            <person name="Yu X."/>
            <person name="Zou P."/>
            <person name="Chen C."/>
            <person name="Chang X."/>
            <person name="Wang W."/>
            <person name="Lv Y."/>
            <person name="Sun Y."/>
            <person name="Ma L."/>
            <person name="Shen B."/>
            <person name="Zhu C."/>
        </authorList>
    </citation>
    <scope>NUCLEOTIDE SEQUENCE [LARGE SCALE GENOMIC DNA]</scope>
</reference>
<dbReference type="EMBL" id="KE525318">
    <property type="protein sequence ID" value="KFB46464.1"/>
    <property type="molecule type" value="Genomic_DNA"/>
</dbReference>
<dbReference type="VEuPathDB" id="VectorBase:ASIS023761"/>
<reference evidence="2" key="2">
    <citation type="submission" date="2020-05" db="UniProtKB">
        <authorList>
            <consortium name="EnsemblMetazoa"/>
        </authorList>
    </citation>
    <scope>IDENTIFICATION</scope>
</reference>
<proteinExistence type="predicted"/>
<dbReference type="AlphaFoldDB" id="A0A084W8C0"/>
<sequence length="665" mass="78268">MSKLLTLRRPTTISKLIQELPEQAESRTLENIPQWSDTPPFGKLPDRQCPVHSTNLSRGALGKPIGRFAGNHGFDTQDPLLQITRVDYHLLHDKHLQKFFTAARKKNLKFHGLIDDEGKVKCSMKLLNDYRKFLYLQIRNNLQIQLRRMDSERKDLNHWHRVENYLNDNEDYNEKLMVRIERSKNIFLDKLNRWKDALDKYHQRIKMIAVERTCEKQQRLSEAHQRDLLNNTRLQELLAHRKRYQLILKRRLHERDDLLKQRITRNKRRNAELRLTRRQEHFRVHYMAYIRERNEAREMLEHWLNETEMKVFERKEMYRRQHMKLEEEMVRRKTGNLTRRYQRRSKKALMQALLHEYKKPTSDSTTSVAKQAIERAINAAYTIHATLSHTIGSSMIIETASQFISDLQENPGEPLPLDKQTVGYVVDRLNEQMELVLQETVKQALKLIEQVVSRKLERIDGINHFRSSLSNKSCNEQETTCSTRVRNAHSRVSLGPVSILEEYETDSLSFKKCKNRPPTPVTSVASMVKCTMLQTEEERSSTARLEISPESAIHLDQRIHSEDYPLIHIMYSQRRCLESNLIKYRKIVHTFVEQRICGCVSDLARFAVADKVPTEVEKDKLLHRTATALLKFPESAQDYASALLASVEYLSVVAMQKICKILNET</sequence>
<accession>A0A084W8C0</accession>
<keyword evidence="3" id="KW-1185">Reference proteome</keyword>
<protein>
    <recommendedName>
        <fullName evidence="4">Fibrous sheath-interacting protein 2</fullName>
    </recommendedName>
</protein>
<evidence type="ECO:0000313" key="1">
    <source>
        <dbReference type="EMBL" id="KFB46464.1"/>
    </source>
</evidence>